<feature type="domain" description="GGDEF" evidence="13">
    <location>
        <begin position="405"/>
        <end position="534"/>
    </location>
</feature>
<evidence type="ECO:0000256" key="7">
    <source>
        <dbReference type="ARBA" id="ARBA00022989"/>
    </source>
</evidence>
<dbReference type="InterPro" id="IPR000160">
    <property type="entry name" value="GGDEF_dom"/>
</dbReference>
<dbReference type="InterPro" id="IPR043128">
    <property type="entry name" value="Rev_trsase/Diguanyl_cyclase"/>
</dbReference>
<dbReference type="Gene3D" id="1.20.120.50">
    <property type="entry name" value="Hemerythrin-like"/>
    <property type="match status" value="1"/>
</dbReference>
<evidence type="ECO:0000256" key="5">
    <source>
        <dbReference type="ARBA" id="ARBA00022692"/>
    </source>
</evidence>
<dbReference type="PROSITE" id="PS50885">
    <property type="entry name" value="HAMP"/>
    <property type="match status" value="1"/>
</dbReference>
<name>A0ABX1MJ50_9RHOO</name>
<dbReference type="InterPro" id="IPR003660">
    <property type="entry name" value="HAMP_dom"/>
</dbReference>
<evidence type="ECO:0000259" key="12">
    <source>
        <dbReference type="PROSITE" id="PS50885"/>
    </source>
</evidence>
<dbReference type="CDD" id="cd01949">
    <property type="entry name" value="GGDEF"/>
    <property type="match status" value="1"/>
</dbReference>
<dbReference type="EMBL" id="WTVR01000008">
    <property type="protein sequence ID" value="NMF87967.1"/>
    <property type="molecule type" value="Genomic_DNA"/>
</dbReference>
<dbReference type="RefSeq" id="WP_169205400.1">
    <property type="nucleotide sequence ID" value="NZ_CP059560.1"/>
</dbReference>
<dbReference type="Proteomes" id="UP000652074">
    <property type="component" value="Unassembled WGS sequence"/>
</dbReference>
<keyword evidence="15" id="KW-1185">Reference proteome</keyword>
<sequence length="704" mass="76366">MSFFRTFKFRLIALGVVLIVIGVLVRQLVILPTVRDRVHEVVADAQLSIVNHVARDLAHALQARRTLIGELADTLPAALLSQPLQLGAWLDERERLNPLFDRGLRVLGPDGARVAGSSRAAWGEGSAAPQADWLQAALGTQGAVISRPQRAEGDGAPVVVMAAAVRDGGGRALAVVAGELRLDEGGFLEDLRQTQLGESGGFVVISPADKLFVASNDAAMVLRPTPGPGVDPMLDRALTGYRGTGLTVDAQGEDELAAIAAVPDIGWIVVARRPTAEVSQPVAELRRLLWRNSFATMAVLSLILLGVLSHMLRPLTNASRAIREMADGKQELAPVAVTRQDEFGDLLFGFNNLVTRLHDKEQALLQTLKQLDALAGTDALTGAWNRRQFYQVVALEVERAHRYRHPLALILLDVDLFKGINDRYGHMKGDEVLQAVATSLRSTLRKADSLTRWGGEEFVVLLPETDLASATVFAERARVCIAAHAIDGVGAVTASFGVAELGEAESRNDWIARADAALYRAKQGGRNRVEADDAVVGHRGTQEGFIRLVWHASFESGDATLDAEHRALFDEINVLWTLIAAQHPAAEIRATVEVLYGKMVRHFRDEEALLQRISYPELAAHIRMHEALTVRADALIEELRCGKVDFGTLFAFLAHDMVAKHIVGQDRAYFAYLDTAASRPDHADALPAAARDAAAPTPLSDDRA</sequence>
<feature type="domain" description="HAMP" evidence="12">
    <location>
        <begin position="309"/>
        <end position="362"/>
    </location>
</feature>
<evidence type="ECO:0000256" key="1">
    <source>
        <dbReference type="ARBA" id="ARBA00004651"/>
    </source>
</evidence>
<evidence type="ECO:0000256" key="2">
    <source>
        <dbReference type="ARBA" id="ARBA00010587"/>
    </source>
</evidence>
<evidence type="ECO:0000256" key="4">
    <source>
        <dbReference type="ARBA" id="ARBA00022475"/>
    </source>
</evidence>
<accession>A0ABX1MJ50</accession>
<dbReference type="CDD" id="cd06225">
    <property type="entry name" value="HAMP"/>
    <property type="match status" value="1"/>
</dbReference>
<dbReference type="PANTHER" id="PTHR45138:SF9">
    <property type="entry name" value="DIGUANYLATE CYCLASE DGCM-RELATED"/>
    <property type="match status" value="1"/>
</dbReference>
<dbReference type="Pfam" id="PF01814">
    <property type="entry name" value="Hemerythrin"/>
    <property type="match status" value="1"/>
</dbReference>
<protein>
    <recommendedName>
        <fullName evidence="3">diguanylate cyclase</fullName>
        <ecNumber evidence="3">2.7.7.65</ecNumber>
    </recommendedName>
</protein>
<evidence type="ECO:0000259" key="13">
    <source>
        <dbReference type="PROSITE" id="PS50887"/>
    </source>
</evidence>
<dbReference type="EC" id="2.7.7.65" evidence="3"/>
<keyword evidence="8" id="KW-0408">Iron</keyword>
<dbReference type="NCBIfam" id="TIGR00254">
    <property type="entry name" value="GGDEF"/>
    <property type="match status" value="1"/>
</dbReference>
<evidence type="ECO:0000256" key="3">
    <source>
        <dbReference type="ARBA" id="ARBA00012528"/>
    </source>
</evidence>
<comment type="catalytic activity">
    <reaction evidence="10">
        <text>2 GTP = 3',3'-c-di-GMP + 2 diphosphate</text>
        <dbReference type="Rhea" id="RHEA:24898"/>
        <dbReference type="ChEBI" id="CHEBI:33019"/>
        <dbReference type="ChEBI" id="CHEBI:37565"/>
        <dbReference type="ChEBI" id="CHEBI:58805"/>
        <dbReference type="EC" id="2.7.7.65"/>
    </reaction>
</comment>
<dbReference type="InterPro" id="IPR012312">
    <property type="entry name" value="Hemerythrin-like"/>
</dbReference>
<dbReference type="NCBIfam" id="TIGR02481">
    <property type="entry name" value="hemeryth_dom"/>
    <property type="match status" value="1"/>
</dbReference>
<dbReference type="InterPro" id="IPR033479">
    <property type="entry name" value="dCache_1"/>
</dbReference>
<reference evidence="14 15" key="1">
    <citation type="submission" date="2019-12" db="EMBL/GenBank/DDBJ databases">
        <title>Comparative genomics gives insights into the taxonomy of the Azoarcus-Aromatoleum group and reveals separate origins of nif in the plant-associated Azoarcus and non-plant-associated Aromatoleum sub-groups.</title>
        <authorList>
            <person name="Lafos M."/>
            <person name="Maluk M."/>
            <person name="Batista M."/>
            <person name="Junghare M."/>
            <person name="Carmona M."/>
            <person name="Faoro H."/>
            <person name="Cruz L.M."/>
            <person name="Battistoni F."/>
            <person name="De Souza E."/>
            <person name="Pedrosa F."/>
            <person name="Chen W.-M."/>
            <person name="Poole P.S."/>
            <person name="Dixon R.A."/>
            <person name="James E.K."/>
        </authorList>
    </citation>
    <scope>NUCLEOTIDE SEQUENCE [LARGE SCALE GENOMIC DNA]</scope>
    <source>
        <strain evidence="14 15">ToN1</strain>
    </source>
</reference>
<proteinExistence type="inferred from homology"/>
<dbReference type="Pfam" id="PF00672">
    <property type="entry name" value="HAMP"/>
    <property type="match status" value="1"/>
</dbReference>
<dbReference type="CDD" id="cd18774">
    <property type="entry name" value="PDC2_HK_sensor"/>
    <property type="match status" value="1"/>
</dbReference>
<dbReference type="SMART" id="SM00267">
    <property type="entry name" value="GGDEF"/>
    <property type="match status" value="1"/>
</dbReference>
<comment type="caution">
    <text evidence="14">The sequence shown here is derived from an EMBL/GenBank/DDBJ whole genome shotgun (WGS) entry which is preliminary data.</text>
</comment>
<evidence type="ECO:0000313" key="15">
    <source>
        <dbReference type="Proteomes" id="UP000652074"/>
    </source>
</evidence>
<keyword evidence="5 11" id="KW-0812">Transmembrane</keyword>
<dbReference type="SUPFAM" id="SSF158472">
    <property type="entry name" value="HAMP domain-like"/>
    <property type="match status" value="1"/>
</dbReference>
<evidence type="ECO:0000256" key="6">
    <source>
        <dbReference type="ARBA" id="ARBA00022723"/>
    </source>
</evidence>
<organism evidence="14 15">
    <name type="scientific">Aromatoleum petrolei</name>
    <dbReference type="NCBI Taxonomy" id="76116"/>
    <lineage>
        <taxon>Bacteria</taxon>
        <taxon>Pseudomonadati</taxon>
        <taxon>Pseudomonadota</taxon>
        <taxon>Betaproteobacteria</taxon>
        <taxon>Rhodocyclales</taxon>
        <taxon>Rhodocyclaceae</taxon>
        <taxon>Aromatoleum</taxon>
    </lineage>
</organism>
<dbReference type="Gene3D" id="3.30.450.20">
    <property type="entry name" value="PAS domain"/>
    <property type="match status" value="1"/>
</dbReference>
<dbReference type="InterPro" id="IPR012827">
    <property type="entry name" value="Hemerythrin_metal-bd"/>
</dbReference>
<dbReference type="PROSITE" id="PS50887">
    <property type="entry name" value="GGDEF"/>
    <property type="match status" value="1"/>
</dbReference>
<comment type="similarity">
    <text evidence="2">Belongs to the hemerythrin family.</text>
</comment>
<dbReference type="InterPro" id="IPR016131">
    <property type="entry name" value="Haemerythrin_Fe_BS"/>
</dbReference>
<feature type="transmembrane region" description="Helical" evidence="11">
    <location>
        <begin position="12"/>
        <end position="31"/>
    </location>
</feature>
<dbReference type="Pfam" id="PF02743">
    <property type="entry name" value="dCache_1"/>
    <property type="match status" value="1"/>
</dbReference>
<dbReference type="Gene3D" id="3.30.70.270">
    <property type="match status" value="1"/>
</dbReference>
<dbReference type="SMART" id="SM00304">
    <property type="entry name" value="HAMP"/>
    <property type="match status" value="1"/>
</dbReference>
<keyword evidence="4" id="KW-1003">Cell membrane</keyword>
<evidence type="ECO:0000256" key="9">
    <source>
        <dbReference type="ARBA" id="ARBA00023136"/>
    </source>
</evidence>
<dbReference type="SUPFAM" id="SSF47188">
    <property type="entry name" value="Hemerythrin-like"/>
    <property type="match status" value="1"/>
</dbReference>
<evidence type="ECO:0000256" key="11">
    <source>
        <dbReference type="SAM" id="Phobius"/>
    </source>
</evidence>
<keyword evidence="9 11" id="KW-0472">Membrane</keyword>
<dbReference type="PANTHER" id="PTHR45138">
    <property type="entry name" value="REGULATORY COMPONENTS OF SENSORY TRANSDUCTION SYSTEM"/>
    <property type="match status" value="1"/>
</dbReference>
<dbReference type="SUPFAM" id="SSF55073">
    <property type="entry name" value="Nucleotide cyclase"/>
    <property type="match status" value="1"/>
</dbReference>
<dbReference type="Gene3D" id="6.10.340.10">
    <property type="match status" value="1"/>
</dbReference>
<evidence type="ECO:0000256" key="8">
    <source>
        <dbReference type="ARBA" id="ARBA00023004"/>
    </source>
</evidence>
<comment type="subcellular location">
    <subcellularLocation>
        <location evidence="1">Cell membrane</location>
        <topology evidence="1">Multi-pass membrane protein</topology>
    </subcellularLocation>
</comment>
<evidence type="ECO:0000313" key="14">
    <source>
        <dbReference type="EMBL" id="NMF87967.1"/>
    </source>
</evidence>
<dbReference type="InterPro" id="IPR029787">
    <property type="entry name" value="Nucleotide_cyclase"/>
</dbReference>
<dbReference type="Pfam" id="PF00990">
    <property type="entry name" value="GGDEF"/>
    <property type="match status" value="1"/>
</dbReference>
<keyword evidence="6" id="KW-0479">Metal-binding</keyword>
<dbReference type="InterPro" id="IPR035938">
    <property type="entry name" value="Hemerythrin-like_sf"/>
</dbReference>
<dbReference type="InterPro" id="IPR050469">
    <property type="entry name" value="Diguanylate_Cyclase"/>
</dbReference>
<keyword evidence="7 11" id="KW-1133">Transmembrane helix</keyword>
<dbReference type="CDD" id="cd12107">
    <property type="entry name" value="Hemerythrin"/>
    <property type="match status" value="1"/>
</dbReference>
<gene>
    <name evidence="14" type="ORF">GPA26_05675</name>
</gene>
<evidence type="ECO:0000256" key="10">
    <source>
        <dbReference type="ARBA" id="ARBA00034247"/>
    </source>
</evidence>
<dbReference type="PROSITE" id="PS00550">
    <property type="entry name" value="HEMERYTHRINS"/>
    <property type="match status" value="1"/>
</dbReference>